<evidence type="ECO:0000313" key="9">
    <source>
        <dbReference type="EMBL" id="AMJ42433.1"/>
    </source>
</evidence>
<accession>A0A0X8VCJ2</accession>
<sequence>MAIPVILQLLTMVILMVVGVVLHKKQYLSTANAKGLSIVLTRVAVPCNMVILMQREYSAEIFAGFLKTCGVTFLMCCIGAVMFFVVGKIKKMGLKELGLFSGGGVYSNVIFMGQPLIMAMYGTEGLIFCVAVMFTCNVFLFTVCSFLFNLGGENKKSFGKMMKDAFFNLICLSAIIGVFCFVNSITLPAPIYDALLFSANTTVCLSMIYIGTLLAAANVREIFQDKVVYIFSFFTLIIMPVITKIIAAFFLKGMALNVLVVLMGTPAAAALPSFAELYGNDAKRASEYVFVSTILSVVTLPLVAEFLCRA</sequence>
<dbReference type="OrthoDB" id="9798064at2"/>
<dbReference type="KEGG" id="cpro:CPRO_29000"/>
<proteinExistence type="inferred from homology"/>
<keyword evidence="5 8" id="KW-0812">Transmembrane</keyword>
<feature type="transmembrane region" description="Helical" evidence="8">
    <location>
        <begin position="97"/>
        <end position="119"/>
    </location>
</feature>
<protein>
    <submittedName>
        <fullName evidence="10">Membrane transport protein</fullName>
    </submittedName>
</protein>
<dbReference type="PANTHER" id="PTHR36838">
    <property type="entry name" value="AUXIN EFFLUX CARRIER FAMILY PROTEIN"/>
    <property type="match status" value="1"/>
</dbReference>
<reference evidence="9 11" key="1">
    <citation type="journal article" date="2016" name="Genome Announc.">
        <title>Complete Genome Sequence of the Amino Acid-Fermenting Clostridium propionicum X2 (DSM 1682).</title>
        <authorList>
            <person name="Poehlein A."/>
            <person name="Schlien K."/>
            <person name="Chowdhury N.P."/>
            <person name="Gottschalk G."/>
            <person name="Buckel W."/>
            <person name="Daniel R."/>
        </authorList>
    </citation>
    <scope>NUCLEOTIDE SEQUENCE [LARGE SCALE GENOMIC DNA]</scope>
    <source>
        <strain evidence="9 11">X2</strain>
    </source>
</reference>
<organism evidence="10 12">
    <name type="scientific">Anaerotignum propionicum DSM 1682</name>
    <dbReference type="NCBI Taxonomy" id="991789"/>
    <lineage>
        <taxon>Bacteria</taxon>
        <taxon>Bacillati</taxon>
        <taxon>Bacillota</taxon>
        <taxon>Clostridia</taxon>
        <taxon>Lachnospirales</taxon>
        <taxon>Anaerotignaceae</taxon>
        <taxon>Anaerotignum</taxon>
    </lineage>
</organism>
<evidence type="ECO:0000256" key="8">
    <source>
        <dbReference type="SAM" id="Phobius"/>
    </source>
</evidence>
<keyword evidence="7 8" id="KW-0472">Membrane</keyword>
<reference evidence="12" key="4">
    <citation type="submission" date="2016-11" db="EMBL/GenBank/DDBJ databases">
        <authorList>
            <person name="Jaros S."/>
            <person name="Januszkiewicz K."/>
            <person name="Wedrychowicz H."/>
        </authorList>
    </citation>
    <scope>NUCLEOTIDE SEQUENCE [LARGE SCALE GENOMIC DNA]</scope>
    <source>
        <strain evidence="12">DSM 1682</strain>
    </source>
</reference>
<feature type="transmembrane region" description="Helical" evidence="8">
    <location>
        <begin position="169"/>
        <end position="189"/>
    </location>
</feature>
<reference evidence="11" key="2">
    <citation type="submission" date="2016-01" db="EMBL/GenBank/DDBJ databases">
        <authorList>
            <person name="Poehlein A."/>
            <person name="Schlien K."/>
            <person name="Gottschalk G."/>
            <person name="Buckel W."/>
            <person name="Daniel R."/>
        </authorList>
    </citation>
    <scope>NUCLEOTIDE SEQUENCE [LARGE SCALE GENOMIC DNA]</scope>
    <source>
        <strain evidence="11">X2</strain>
    </source>
</reference>
<evidence type="ECO:0000256" key="7">
    <source>
        <dbReference type="ARBA" id="ARBA00023136"/>
    </source>
</evidence>
<evidence type="ECO:0000256" key="3">
    <source>
        <dbReference type="ARBA" id="ARBA00022448"/>
    </source>
</evidence>
<feature type="transmembrane region" description="Helical" evidence="8">
    <location>
        <begin position="6"/>
        <end position="23"/>
    </location>
</feature>
<keyword evidence="6 8" id="KW-1133">Transmembrane helix</keyword>
<feature type="transmembrane region" description="Helical" evidence="8">
    <location>
        <begin position="287"/>
        <end position="307"/>
    </location>
</feature>
<evidence type="ECO:0000256" key="6">
    <source>
        <dbReference type="ARBA" id="ARBA00022989"/>
    </source>
</evidence>
<evidence type="ECO:0000313" key="12">
    <source>
        <dbReference type="Proteomes" id="UP000184204"/>
    </source>
</evidence>
<dbReference type="Proteomes" id="UP000068026">
    <property type="component" value="Chromosome"/>
</dbReference>
<dbReference type="RefSeq" id="WP_066053238.1">
    <property type="nucleotide sequence ID" value="NZ_CP014223.1"/>
</dbReference>
<evidence type="ECO:0000313" key="10">
    <source>
        <dbReference type="EMBL" id="SHE34688.1"/>
    </source>
</evidence>
<feature type="transmembrane region" description="Helical" evidence="8">
    <location>
        <begin position="65"/>
        <end position="85"/>
    </location>
</feature>
<dbReference type="PANTHER" id="PTHR36838:SF1">
    <property type="entry name" value="SLR1864 PROTEIN"/>
    <property type="match status" value="1"/>
</dbReference>
<comment type="subcellular location">
    <subcellularLocation>
        <location evidence="1">Cell membrane</location>
        <topology evidence="1">Multi-pass membrane protein</topology>
    </subcellularLocation>
</comment>
<evidence type="ECO:0000256" key="4">
    <source>
        <dbReference type="ARBA" id="ARBA00022475"/>
    </source>
</evidence>
<dbReference type="Gene3D" id="1.20.1530.20">
    <property type="match status" value="1"/>
</dbReference>
<feature type="transmembrane region" description="Helical" evidence="8">
    <location>
        <begin position="125"/>
        <end position="148"/>
    </location>
</feature>
<dbReference type="Pfam" id="PF03547">
    <property type="entry name" value="Mem_trans"/>
    <property type="match status" value="1"/>
</dbReference>
<dbReference type="AlphaFoldDB" id="A0A0X8VCJ2"/>
<dbReference type="EMBL" id="FQUA01000001">
    <property type="protein sequence ID" value="SHE34688.1"/>
    <property type="molecule type" value="Genomic_DNA"/>
</dbReference>
<gene>
    <name evidence="9" type="ORF">CPRO_29000</name>
    <name evidence="10" type="ORF">SAMN02745151_00487</name>
</gene>
<evidence type="ECO:0000256" key="1">
    <source>
        <dbReference type="ARBA" id="ARBA00004651"/>
    </source>
</evidence>
<name>A0A0X8VCJ2_ANAPI</name>
<keyword evidence="3" id="KW-0813">Transport</keyword>
<evidence type="ECO:0000256" key="5">
    <source>
        <dbReference type="ARBA" id="ARBA00022692"/>
    </source>
</evidence>
<feature type="transmembrane region" description="Helical" evidence="8">
    <location>
        <begin position="35"/>
        <end position="53"/>
    </location>
</feature>
<feature type="transmembrane region" description="Helical" evidence="8">
    <location>
        <begin position="195"/>
        <end position="216"/>
    </location>
</feature>
<dbReference type="EMBL" id="CP014223">
    <property type="protein sequence ID" value="AMJ42433.1"/>
    <property type="molecule type" value="Genomic_DNA"/>
</dbReference>
<feature type="transmembrane region" description="Helical" evidence="8">
    <location>
        <begin position="228"/>
        <end position="250"/>
    </location>
</feature>
<dbReference type="Proteomes" id="UP000184204">
    <property type="component" value="Unassembled WGS sequence"/>
</dbReference>
<keyword evidence="11" id="KW-1185">Reference proteome</keyword>
<reference evidence="10" key="3">
    <citation type="submission" date="2016-11" db="EMBL/GenBank/DDBJ databases">
        <authorList>
            <person name="Varghese N."/>
            <person name="Submissions S."/>
        </authorList>
    </citation>
    <scope>NUCLEOTIDE SEQUENCE</scope>
    <source>
        <strain evidence="10">DSM 1682</strain>
    </source>
</reference>
<dbReference type="GO" id="GO:0055085">
    <property type="term" value="P:transmembrane transport"/>
    <property type="evidence" value="ECO:0007669"/>
    <property type="project" value="InterPro"/>
</dbReference>
<feature type="transmembrane region" description="Helical" evidence="8">
    <location>
        <begin position="256"/>
        <end position="275"/>
    </location>
</feature>
<dbReference type="InterPro" id="IPR004776">
    <property type="entry name" value="Mem_transp_PIN-like"/>
</dbReference>
<dbReference type="InterPro" id="IPR038770">
    <property type="entry name" value="Na+/solute_symporter_sf"/>
</dbReference>
<dbReference type="GO" id="GO:0005886">
    <property type="term" value="C:plasma membrane"/>
    <property type="evidence" value="ECO:0007669"/>
    <property type="project" value="UniProtKB-SubCell"/>
</dbReference>
<evidence type="ECO:0000313" key="11">
    <source>
        <dbReference type="Proteomes" id="UP000068026"/>
    </source>
</evidence>
<keyword evidence="4" id="KW-1003">Cell membrane</keyword>
<evidence type="ECO:0000256" key="2">
    <source>
        <dbReference type="ARBA" id="ARBA00010145"/>
    </source>
</evidence>
<comment type="similarity">
    <text evidence="2">Belongs to the auxin efflux carrier (TC 2.A.69) family.</text>
</comment>